<evidence type="ECO:0000313" key="3">
    <source>
        <dbReference type="Proteomes" id="UP000190626"/>
    </source>
</evidence>
<evidence type="ECO:0000256" key="1">
    <source>
        <dbReference type="SAM" id="Phobius"/>
    </source>
</evidence>
<name>A0A1V4HI37_9BACL</name>
<feature type="transmembrane region" description="Helical" evidence="1">
    <location>
        <begin position="199"/>
        <end position="215"/>
    </location>
</feature>
<dbReference type="AlphaFoldDB" id="A0A1V4HI37"/>
<sequence>MNSFFLEIFEHIEDLERSWLDKPGKYSIHIARLVSLVCMALLVYLLTFFLSIFVSLVLDHFLGINNGNFQYLWSIALLIVFPLSIPLVTNWLDRKFNYSGIFVSFYETLIYSKVDVASFRFFLEIMGFIFYVAINTVITIVSIANFIDEDSLVSYMQLHQTVVISILATIHIVIYFTIRILFLPNKTLEQKLKKHVREFRLWLIVLICTTGYMMYKLFTAFSPIDMAYLIGAILVAIVRLISSYKELRKVIVELKETIATFI</sequence>
<feature type="transmembrane region" description="Helical" evidence="1">
    <location>
        <begin position="70"/>
        <end position="92"/>
    </location>
</feature>
<keyword evidence="1" id="KW-0472">Membrane</keyword>
<comment type="caution">
    <text evidence="2">The sequence shown here is derived from an EMBL/GenBank/DDBJ whole genome shotgun (WGS) entry which is preliminary data.</text>
</comment>
<dbReference type="EMBL" id="MBTG01000017">
    <property type="protein sequence ID" value="OPH56232.1"/>
    <property type="molecule type" value="Genomic_DNA"/>
</dbReference>
<accession>A0A1V4HI37</accession>
<protein>
    <submittedName>
        <fullName evidence="2">Uncharacterized protein</fullName>
    </submittedName>
</protein>
<feature type="transmembrane region" description="Helical" evidence="1">
    <location>
        <begin position="121"/>
        <end position="146"/>
    </location>
</feature>
<keyword evidence="1" id="KW-0812">Transmembrane</keyword>
<organism evidence="2 3">
    <name type="scientific">Paenibacillus ferrarius</name>
    <dbReference type="NCBI Taxonomy" id="1469647"/>
    <lineage>
        <taxon>Bacteria</taxon>
        <taxon>Bacillati</taxon>
        <taxon>Bacillota</taxon>
        <taxon>Bacilli</taxon>
        <taxon>Bacillales</taxon>
        <taxon>Paenibacillaceae</taxon>
        <taxon>Paenibacillus</taxon>
    </lineage>
</organism>
<proteinExistence type="predicted"/>
<keyword evidence="3" id="KW-1185">Reference proteome</keyword>
<reference evidence="3" key="1">
    <citation type="submission" date="2016-07" db="EMBL/GenBank/DDBJ databases">
        <authorList>
            <person name="Florea S."/>
            <person name="Webb J.S."/>
            <person name="Jaromczyk J."/>
            <person name="Schardl C.L."/>
        </authorList>
    </citation>
    <scope>NUCLEOTIDE SEQUENCE [LARGE SCALE GENOMIC DNA]</scope>
    <source>
        <strain evidence="3">CY1</strain>
    </source>
</reference>
<dbReference type="Proteomes" id="UP000190626">
    <property type="component" value="Unassembled WGS sequence"/>
</dbReference>
<dbReference type="RefSeq" id="WP_079414461.1">
    <property type="nucleotide sequence ID" value="NZ_MBTG01000017.1"/>
</dbReference>
<dbReference type="OrthoDB" id="9849214at2"/>
<feature type="transmembrane region" description="Helical" evidence="1">
    <location>
        <begin position="158"/>
        <end position="178"/>
    </location>
</feature>
<evidence type="ECO:0000313" key="2">
    <source>
        <dbReference type="EMBL" id="OPH56232.1"/>
    </source>
</evidence>
<gene>
    <name evidence="2" type="ORF">BC351_29130</name>
</gene>
<feature type="transmembrane region" description="Helical" evidence="1">
    <location>
        <begin position="33"/>
        <end position="58"/>
    </location>
</feature>
<keyword evidence="1" id="KW-1133">Transmembrane helix</keyword>
<dbReference type="STRING" id="1469647.BC351_29130"/>
<feature type="transmembrane region" description="Helical" evidence="1">
    <location>
        <begin position="221"/>
        <end position="241"/>
    </location>
</feature>